<dbReference type="CDD" id="cd11532">
    <property type="entry name" value="NTP-PPase_COG4997"/>
    <property type="match status" value="1"/>
</dbReference>
<gene>
    <name evidence="1" type="ORF">DS745_03630</name>
</gene>
<dbReference type="SUPFAM" id="SSF101386">
    <property type="entry name" value="all-alpha NTP pyrophosphatases"/>
    <property type="match status" value="1"/>
</dbReference>
<comment type="caution">
    <text evidence="1">The sequence shown here is derived from an EMBL/GenBank/DDBJ whole genome shotgun (WGS) entry which is preliminary data.</text>
</comment>
<reference evidence="1 2" key="1">
    <citation type="journal article" date="2019" name="Int. J. Syst. Evol. Microbiol.">
        <title>Anaerobacillus alkaliphilus sp. nov., a novel alkaliphilic and moderately halophilic bacterium.</title>
        <authorList>
            <person name="Borsodi A.K."/>
            <person name="Aszalos J.M."/>
            <person name="Bihari P."/>
            <person name="Nagy I."/>
            <person name="Schumann P."/>
            <person name="Sproer C."/>
            <person name="Kovacs A.L."/>
            <person name="Boka K."/>
            <person name="Dobosy P."/>
            <person name="Ovari M."/>
            <person name="Szili-Kovacs T."/>
            <person name="Toth E."/>
        </authorList>
    </citation>
    <scope>NUCLEOTIDE SEQUENCE [LARGE SCALE GENOMIC DNA]</scope>
    <source>
        <strain evidence="1 2">B16-10</strain>
    </source>
</reference>
<dbReference type="InterPro" id="IPR021130">
    <property type="entry name" value="PRib-ATP_PPHydrolase-like"/>
</dbReference>
<keyword evidence="2" id="KW-1185">Reference proteome</keyword>
<proteinExistence type="predicted"/>
<accession>A0A4Q0VXR5</accession>
<evidence type="ECO:0000313" key="2">
    <source>
        <dbReference type="Proteomes" id="UP000290649"/>
    </source>
</evidence>
<dbReference type="Proteomes" id="UP000290649">
    <property type="component" value="Unassembled WGS sequence"/>
</dbReference>
<keyword evidence="1" id="KW-0378">Hydrolase</keyword>
<dbReference type="InterPro" id="IPR038735">
    <property type="entry name" value="MSMEG_1276-like_NTP-PPase_dom"/>
</dbReference>
<protein>
    <submittedName>
        <fullName evidence="1">Phosphoribosyl-ATP pyrophosphohydrolase</fullName>
    </submittedName>
</protein>
<dbReference type="Pfam" id="PF01503">
    <property type="entry name" value="PRA-PH"/>
    <property type="match status" value="1"/>
</dbReference>
<evidence type="ECO:0000313" key="1">
    <source>
        <dbReference type="EMBL" id="RXJ04484.1"/>
    </source>
</evidence>
<dbReference type="OrthoDB" id="9813491at2"/>
<dbReference type="AlphaFoldDB" id="A0A4Q0VXR5"/>
<dbReference type="EMBL" id="QOUX01000001">
    <property type="protein sequence ID" value="RXJ04484.1"/>
    <property type="molecule type" value="Genomic_DNA"/>
</dbReference>
<dbReference type="GO" id="GO:0016787">
    <property type="term" value="F:hydrolase activity"/>
    <property type="evidence" value="ECO:0007669"/>
    <property type="project" value="UniProtKB-KW"/>
</dbReference>
<dbReference type="RefSeq" id="WP_129076826.1">
    <property type="nucleotide sequence ID" value="NZ_QOUX01000001.1"/>
</dbReference>
<name>A0A4Q0VXR5_9BACI</name>
<sequence length="107" mass="12405">MPTYNKLVRDLIPSIIENTGKNYHTRTLDTAEYKVELVKKLSEEMNEFLQATNDSEAIEELADMLEVIHALTHIHHSNPNQLEEIRKNKAVQRGGFEKQIFLIDVED</sequence>
<organism evidence="1 2">
    <name type="scientific">Anaerobacillus alkaliphilus</name>
    <dbReference type="NCBI Taxonomy" id="1548597"/>
    <lineage>
        <taxon>Bacteria</taxon>
        <taxon>Bacillati</taxon>
        <taxon>Bacillota</taxon>
        <taxon>Bacilli</taxon>
        <taxon>Bacillales</taxon>
        <taxon>Bacillaceae</taxon>
        <taxon>Anaerobacillus</taxon>
    </lineage>
</organism>